<sequence length="86" mass="9695">MEYKRETAKETLMNADNKKPNLSSEPLEMKRFLTGSIKALDRVCAGLPFKLPLSCSRRTFCPRLQQFGVLSHGNSKLCDTETVYPG</sequence>
<evidence type="ECO:0000313" key="2">
    <source>
        <dbReference type="EMBL" id="CAF99398.1"/>
    </source>
</evidence>
<proteinExistence type="predicted"/>
<evidence type="ECO:0000256" key="1">
    <source>
        <dbReference type="SAM" id="MobiDB-lite"/>
    </source>
</evidence>
<reference evidence="2" key="2">
    <citation type="submission" date="2004-02" db="EMBL/GenBank/DDBJ databases">
        <authorList>
            <consortium name="Genoscope"/>
            <consortium name="Whitehead Institute Centre for Genome Research"/>
        </authorList>
    </citation>
    <scope>NUCLEOTIDE SEQUENCE</scope>
</reference>
<name>Q4SIY4_TETNG</name>
<dbReference type="AlphaFoldDB" id="Q4SIY4"/>
<reference evidence="2" key="1">
    <citation type="journal article" date="2004" name="Nature">
        <title>Genome duplication in the teleost fish Tetraodon nigroviridis reveals the early vertebrate proto-karyotype.</title>
        <authorList>
            <person name="Jaillon O."/>
            <person name="Aury J.-M."/>
            <person name="Brunet F."/>
            <person name="Petit J.-L."/>
            <person name="Stange-Thomann N."/>
            <person name="Mauceli E."/>
            <person name="Bouneau L."/>
            <person name="Fischer C."/>
            <person name="Ozouf-Costaz C."/>
            <person name="Bernot A."/>
            <person name="Nicaud S."/>
            <person name="Jaffe D."/>
            <person name="Fisher S."/>
            <person name="Lutfalla G."/>
            <person name="Dossat C."/>
            <person name="Segurens B."/>
            <person name="Dasilva C."/>
            <person name="Salanoubat M."/>
            <person name="Levy M."/>
            <person name="Boudet N."/>
            <person name="Castellano S."/>
            <person name="Anthouard V."/>
            <person name="Jubin C."/>
            <person name="Castelli V."/>
            <person name="Katinka M."/>
            <person name="Vacherie B."/>
            <person name="Biemont C."/>
            <person name="Skalli Z."/>
            <person name="Cattolico L."/>
            <person name="Poulain J."/>
            <person name="De Berardinis V."/>
            <person name="Cruaud C."/>
            <person name="Duprat S."/>
            <person name="Brottier P."/>
            <person name="Coutanceau J.-P."/>
            <person name="Gouzy J."/>
            <person name="Parra G."/>
            <person name="Lardier G."/>
            <person name="Chapple C."/>
            <person name="McKernan K.J."/>
            <person name="McEwan P."/>
            <person name="Bosak S."/>
            <person name="Kellis M."/>
            <person name="Volff J.-N."/>
            <person name="Guigo R."/>
            <person name="Zody M.C."/>
            <person name="Mesirov J."/>
            <person name="Lindblad-Toh K."/>
            <person name="Birren B."/>
            <person name="Nusbaum C."/>
            <person name="Kahn D."/>
            <person name="Robinson-Rechavi M."/>
            <person name="Laudet V."/>
            <person name="Schachter V."/>
            <person name="Quetier F."/>
            <person name="Saurin W."/>
            <person name="Scarpelli C."/>
            <person name="Wincker P."/>
            <person name="Lander E.S."/>
            <person name="Weissenbach J."/>
            <person name="Roest Crollius H."/>
        </authorList>
    </citation>
    <scope>NUCLEOTIDE SEQUENCE [LARGE SCALE GENOMIC DNA]</scope>
</reference>
<feature type="region of interest" description="Disordered" evidence="1">
    <location>
        <begin position="1"/>
        <end position="23"/>
    </location>
</feature>
<protein>
    <submittedName>
        <fullName evidence="2">Chromosome 21 SCAF14577, whole genome shotgun sequence</fullName>
    </submittedName>
</protein>
<gene>
    <name evidence="2" type="ORF">GSTENG00017452001</name>
</gene>
<organism evidence="2">
    <name type="scientific">Tetraodon nigroviridis</name>
    <name type="common">Spotted green pufferfish</name>
    <name type="synonym">Chelonodon nigroviridis</name>
    <dbReference type="NCBI Taxonomy" id="99883"/>
    <lineage>
        <taxon>Eukaryota</taxon>
        <taxon>Metazoa</taxon>
        <taxon>Chordata</taxon>
        <taxon>Craniata</taxon>
        <taxon>Vertebrata</taxon>
        <taxon>Euteleostomi</taxon>
        <taxon>Actinopterygii</taxon>
        <taxon>Neopterygii</taxon>
        <taxon>Teleostei</taxon>
        <taxon>Neoteleostei</taxon>
        <taxon>Acanthomorphata</taxon>
        <taxon>Eupercaria</taxon>
        <taxon>Tetraodontiformes</taxon>
        <taxon>Tetradontoidea</taxon>
        <taxon>Tetraodontidae</taxon>
        <taxon>Tetraodon</taxon>
    </lineage>
</organism>
<dbReference type="EMBL" id="CAAE01014577">
    <property type="protein sequence ID" value="CAF99398.1"/>
    <property type="molecule type" value="Genomic_DNA"/>
</dbReference>
<dbReference type="KEGG" id="tng:GSTEN00017452G001"/>
<accession>Q4SIY4</accession>